<dbReference type="EMBL" id="CAJOBD010006260">
    <property type="protein sequence ID" value="CAF4056268.1"/>
    <property type="molecule type" value="Genomic_DNA"/>
</dbReference>
<accession>A0A815SGY2</accession>
<dbReference type="PRINTS" id="PR01307">
    <property type="entry name" value="P2XRECEPTOR"/>
</dbReference>
<dbReference type="PANTHER" id="PTHR10125:SF31">
    <property type="entry name" value="P2X RECEPTOR E"/>
    <property type="match status" value="1"/>
</dbReference>
<evidence type="ECO:0000313" key="12">
    <source>
        <dbReference type="EMBL" id="CAF1488750.1"/>
    </source>
</evidence>
<evidence type="ECO:0000313" key="14">
    <source>
        <dbReference type="Proteomes" id="UP000663864"/>
    </source>
</evidence>
<dbReference type="GO" id="GO:0070588">
    <property type="term" value="P:calcium ion transmembrane transport"/>
    <property type="evidence" value="ECO:0007669"/>
    <property type="project" value="TreeGrafter"/>
</dbReference>
<organism evidence="12 14">
    <name type="scientific">Rotaria sordida</name>
    <dbReference type="NCBI Taxonomy" id="392033"/>
    <lineage>
        <taxon>Eukaryota</taxon>
        <taxon>Metazoa</taxon>
        <taxon>Spiralia</taxon>
        <taxon>Gnathifera</taxon>
        <taxon>Rotifera</taxon>
        <taxon>Eurotatoria</taxon>
        <taxon>Bdelloidea</taxon>
        <taxon>Philodinida</taxon>
        <taxon>Philodinidae</taxon>
        <taxon>Rotaria</taxon>
    </lineage>
</organism>
<name>A0A815SGY2_9BILA</name>
<feature type="region of interest" description="Disordered" evidence="10">
    <location>
        <begin position="367"/>
        <end position="388"/>
    </location>
</feature>
<dbReference type="GO" id="GO:0004931">
    <property type="term" value="F:extracellularly ATP-gated monoatomic cation channel activity"/>
    <property type="evidence" value="ECO:0007669"/>
    <property type="project" value="InterPro"/>
</dbReference>
<comment type="subcellular location">
    <subcellularLocation>
        <location evidence="1">Endomembrane system</location>
    </subcellularLocation>
</comment>
<evidence type="ECO:0000256" key="3">
    <source>
        <dbReference type="ARBA" id="ARBA00022448"/>
    </source>
</evidence>
<dbReference type="GO" id="GO:0033198">
    <property type="term" value="P:response to ATP"/>
    <property type="evidence" value="ECO:0007669"/>
    <property type="project" value="InterPro"/>
</dbReference>
<evidence type="ECO:0008006" key="15">
    <source>
        <dbReference type="Google" id="ProtNLM"/>
    </source>
</evidence>
<sequence length="388" mass="44988">MLRSCISDYKIPKVVIIRSIPFTLVCRFVQCIILLYGILYLIFTYPTWYQEVNESIASTVIANIKGIYYNPIEQNQSLIIDNADYIVLSQEKDALFLMTNSIQTVQEYKRCSESFHARQGMCVNDSQCQLKMSLPSNNGKRTGRCLKEIGRCELEGWCPVPDDYITPTPSRDALNFSLFIKNFIEFKRFNLIKTNIATNSSYLKVCNYDPIKDKTCPIFRLGTLLDMVEPDLHEQMNMLTYGGAILINIHWKCNLDRSLDQCIPHYSFRRLDPPFKQAKYLFGYNFRFASHWKHENRSFRTLTKAYGIRFIFSVSGNAARFNLIVLIFNIGLSIGAICLITFIFDIIGLHIYCHSAVDRPQKSQDVVEESKLNNEQVQLTERRKTSRK</sequence>
<feature type="transmembrane region" description="Helical" evidence="11">
    <location>
        <begin position="20"/>
        <end position="43"/>
    </location>
</feature>
<dbReference type="GO" id="GO:0098794">
    <property type="term" value="C:postsynapse"/>
    <property type="evidence" value="ECO:0007669"/>
    <property type="project" value="GOC"/>
</dbReference>
<dbReference type="GO" id="GO:0012505">
    <property type="term" value="C:endomembrane system"/>
    <property type="evidence" value="ECO:0007669"/>
    <property type="project" value="UniProtKB-SubCell"/>
</dbReference>
<gene>
    <name evidence="13" type="ORF">JBS370_LOCUS29328</name>
    <name evidence="12" type="ORF">ZHD862_LOCUS36902</name>
</gene>
<dbReference type="Proteomes" id="UP000663836">
    <property type="component" value="Unassembled WGS sequence"/>
</dbReference>
<dbReference type="InterPro" id="IPR001429">
    <property type="entry name" value="P2X_purnocptor"/>
</dbReference>
<dbReference type="GO" id="GO:0005886">
    <property type="term" value="C:plasma membrane"/>
    <property type="evidence" value="ECO:0007669"/>
    <property type="project" value="InterPro"/>
</dbReference>
<feature type="transmembrane region" description="Helical" evidence="11">
    <location>
        <begin position="323"/>
        <end position="352"/>
    </location>
</feature>
<dbReference type="Pfam" id="PF00864">
    <property type="entry name" value="P2X_receptor"/>
    <property type="match status" value="1"/>
</dbReference>
<evidence type="ECO:0000256" key="7">
    <source>
        <dbReference type="ARBA" id="ARBA00023136"/>
    </source>
</evidence>
<evidence type="ECO:0000256" key="1">
    <source>
        <dbReference type="ARBA" id="ARBA00004308"/>
    </source>
</evidence>
<comment type="similarity">
    <text evidence="2">Belongs to the P2X receptor family.</text>
</comment>
<proteinExistence type="inferred from homology"/>
<evidence type="ECO:0000256" key="6">
    <source>
        <dbReference type="ARBA" id="ARBA00023065"/>
    </source>
</evidence>
<keyword evidence="3" id="KW-0813">Transport</keyword>
<dbReference type="NCBIfam" id="TIGR00863">
    <property type="entry name" value="P2X"/>
    <property type="match status" value="1"/>
</dbReference>
<keyword evidence="9" id="KW-0407">Ion channel</keyword>
<keyword evidence="8" id="KW-1071">Ligand-gated ion channel</keyword>
<keyword evidence="5 11" id="KW-1133">Transmembrane helix</keyword>
<evidence type="ECO:0000256" key="8">
    <source>
        <dbReference type="ARBA" id="ARBA00023286"/>
    </source>
</evidence>
<dbReference type="Gene3D" id="2.60.490.10">
    <property type="entry name" value="atp-gated p2x4 ion channel domain"/>
    <property type="match status" value="1"/>
</dbReference>
<evidence type="ECO:0000256" key="9">
    <source>
        <dbReference type="ARBA" id="ARBA00023303"/>
    </source>
</evidence>
<evidence type="ECO:0000256" key="2">
    <source>
        <dbReference type="ARBA" id="ARBA00009848"/>
    </source>
</evidence>
<evidence type="ECO:0000256" key="5">
    <source>
        <dbReference type="ARBA" id="ARBA00022989"/>
    </source>
</evidence>
<evidence type="ECO:0000256" key="10">
    <source>
        <dbReference type="SAM" id="MobiDB-lite"/>
    </source>
</evidence>
<dbReference type="EMBL" id="CAJNOT010006395">
    <property type="protein sequence ID" value="CAF1488750.1"/>
    <property type="molecule type" value="Genomic_DNA"/>
</dbReference>
<evidence type="ECO:0000256" key="4">
    <source>
        <dbReference type="ARBA" id="ARBA00022692"/>
    </source>
</evidence>
<dbReference type="Proteomes" id="UP000663864">
    <property type="component" value="Unassembled WGS sequence"/>
</dbReference>
<evidence type="ECO:0000256" key="11">
    <source>
        <dbReference type="SAM" id="Phobius"/>
    </source>
</evidence>
<keyword evidence="4 11" id="KW-0812">Transmembrane</keyword>
<comment type="caution">
    <text evidence="12">The sequence shown here is derived from an EMBL/GenBank/DDBJ whole genome shotgun (WGS) entry which is preliminary data.</text>
</comment>
<dbReference type="PANTHER" id="PTHR10125">
    <property type="entry name" value="P2X PURINOCEPTOR"/>
    <property type="match status" value="1"/>
</dbReference>
<dbReference type="InterPro" id="IPR027309">
    <property type="entry name" value="P2X_extracellular_dom_sf"/>
</dbReference>
<keyword evidence="6" id="KW-0406">Ion transport</keyword>
<dbReference type="AlphaFoldDB" id="A0A815SGY2"/>
<protein>
    <recommendedName>
        <fullName evidence="15">P2X purinoceptor</fullName>
    </recommendedName>
</protein>
<evidence type="ECO:0000313" key="13">
    <source>
        <dbReference type="EMBL" id="CAF4056268.1"/>
    </source>
</evidence>
<dbReference type="Gene3D" id="1.10.287.940">
    <property type="entry name" value="atp-gated p2x4 ion channel"/>
    <property type="match status" value="1"/>
</dbReference>
<reference evidence="12" key="1">
    <citation type="submission" date="2021-02" db="EMBL/GenBank/DDBJ databases">
        <authorList>
            <person name="Nowell W R."/>
        </authorList>
    </citation>
    <scope>NUCLEOTIDE SEQUENCE</scope>
</reference>
<keyword evidence="7 11" id="KW-0472">Membrane</keyword>
<dbReference type="InterPro" id="IPR059116">
    <property type="entry name" value="P2X_receptor"/>
</dbReference>
<dbReference type="GO" id="GO:0001614">
    <property type="term" value="F:purinergic nucleotide receptor activity"/>
    <property type="evidence" value="ECO:0007669"/>
    <property type="project" value="InterPro"/>
</dbReference>